<feature type="signal peptide" evidence="1">
    <location>
        <begin position="1"/>
        <end position="24"/>
    </location>
</feature>
<evidence type="ECO:0000256" key="1">
    <source>
        <dbReference type="SAM" id="SignalP"/>
    </source>
</evidence>
<feature type="chain" id="PRO_5045968936" description="Rap1a immunity protein domain-containing protein" evidence="1">
    <location>
        <begin position="25"/>
        <end position="128"/>
    </location>
</feature>
<sequence>MALRKSLLVLGLTVSAVTVTPAWASGDMSVATFLAKADSLKAKGLGAIGSPDIKLLYGEAQAAGAEYKAKIEADRKAGREPHSCPPSKAKMDSNAFLSHLRSYPAAVRPKTTITTAMFDVMKKRYPCP</sequence>
<name>A0ABW4MF78_9SPHN</name>
<dbReference type="RefSeq" id="WP_381515462.1">
    <property type="nucleotide sequence ID" value="NZ_JBHUEL010000011.1"/>
</dbReference>
<protein>
    <recommendedName>
        <fullName evidence="4">Rap1a immunity protein domain-containing protein</fullName>
    </recommendedName>
</protein>
<proteinExistence type="predicted"/>
<dbReference type="EMBL" id="JBHUEL010000011">
    <property type="protein sequence ID" value="MFD1767703.1"/>
    <property type="molecule type" value="Genomic_DNA"/>
</dbReference>
<reference evidence="3" key="1">
    <citation type="journal article" date="2019" name="Int. J. Syst. Evol. Microbiol.">
        <title>The Global Catalogue of Microorganisms (GCM) 10K type strain sequencing project: providing services to taxonomists for standard genome sequencing and annotation.</title>
        <authorList>
            <consortium name="The Broad Institute Genomics Platform"/>
            <consortium name="The Broad Institute Genome Sequencing Center for Infectious Disease"/>
            <person name="Wu L."/>
            <person name="Ma J."/>
        </authorList>
    </citation>
    <scope>NUCLEOTIDE SEQUENCE [LARGE SCALE GENOMIC DNA]</scope>
    <source>
        <strain evidence="3">CGMCC 1.12449</strain>
    </source>
</reference>
<evidence type="ECO:0008006" key="4">
    <source>
        <dbReference type="Google" id="ProtNLM"/>
    </source>
</evidence>
<gene>
    <name evidence="2" type="ORF">ACFSAG_12725</name>
</gene>
<comment type="caution">
    <text evidence="2">The sequence shown here is derived from an EMBL/GenBank/DDBJ whole genome shotgun (WGS) entry which is preliminary data.</text>
</comment>
<keyword evidence="3" id="KW-1185">Reference proteome</keyword>
<dbReference type="Proteomes" id="UP001597215">
    <property type="component" value="Unassembled WGS sequence"/>
</dbReference>
<accession>A0ABW4MF78</accession>
<keyword evidence="1" id="KW-0732">Signal</keyword>
<evidence type="ECO:0000313" key="2">
    <source>
        <dbReference type="EMBL" id="MFD1767703.1"/>
    </source>
</evidence>
<evidence type="ECO:0000313" key="3">
    <source>
        <dbReference type="Proteomes" id="UP001597215"/>
    </source>
</evidence>
<organism evidence="2 3">
    <name type="scientific">Sphingorhabdus buctiana</name>
    <dbReference type="NCBI Taxonomy" id="1508805"/>
    <lineage>
        <taxon>Bacteria</taxon>
        <taxon>Pseudomonadati</taxon>
        <taxon>Pseudomonadota</taxon>
        <taxon>Alphaproteobacteria</taxon>
        <taxon>Sphingomonadales</taxon>
        <taxon>Sphingomonadaceae</taxon>
        <taxon>Sphingorhabdus</taxon>
    </lineage>
</organism>